<dbReference type="InterPro" id="IPR011004">
    <property type="entry name" value="Trimer_LpxA-like_sf"/>
</dbReference>
<dbReference type="NCBIfam" id="TIGR03570">
    <property type="entry name" value="NeuD_NnaD"/>
    <property type="match status" value="1"/>
</dbReference>
<dbReference type="RefSeq" id="WP_153501653.1">
    <property type="nucleotide sequence ID" value="NZ_WIRE01000001.1"/>
</dbReference>
<organism evidence="7 8">
    <name type="scientific">Alcanivorax sediminis</name>
    <dbReference type="NCBI Taxonomy" id="2663008"/>
    <lineage>
        <taxon>Bacteria</taxon>
        <taxon>Pseudomonadati</taxon>
        <taxon>Pseudomonadota</taxon>
        <taxon>Gammaproteobacteria</taxon>
        <taxon>Oceanospirillales</taxon>
        <taxon>Alcanivoracaceae</taxon>
        <taxon>Alcanivorax</taxon>
    </lineage>
</organism>
<sequence>MKPVVVIGFGGFGREIAWLAKECGRSVLGFLDDGIEPGRKGDYAVLGHSSTWVDYPDAEFVVAIGNPRVRRRVVERLDAEGMDKFTTLVHPSVKMDDSVVIGEGALICAGCMATVDIKIGRHVILNLNVTVGHDDVIEDFVTVAPMVALSGNVTLESGVEVGTGAAIRQGVVMSSGSMLGMGGVLTKDAEPNRVYIGSPAKPFKELPEFI</sequence>
<feature type="binding site" evidence="5">
    <location>
        <position position="65"/>
    </location>
    <ligand>
        <name>substrate</name>
    </ligand>
</feature>
<keyword evidence="3" id="KW-0677">Repeat</keyword>
<dbReference type="InterPro" id="IPR041561">
    <property type="entry name" value="PglD_N"/>
</dbReference>
<dbReference type="Proteomes" id="UP000469421">
    <property type="component" value="Unassembled WGS sequence"/>
</dbReference>
<dbReference type="PANTHER" id="PTHR43300:SF7">
    <property type="entry name" value="UDP-N-ACETYLBACILLOSAMINE N-ACETYLTRANSFERASE"/>
    <property type="match status" value="1"/>
</dbReference>
<comment type="caution">
    <text evidence="7">The sequence shown here is derived from an EMBL/GenBank/DDBJ whole genome shotgun (WGS) entry which is preliminary data.</text>
</comment>
<dbReference type="CDD" id="cd03360">
    <property type="entry name" value="LbH_AT_putative"/>
    <property type="match status" value="1"/>
</dbReference>
<keyword evidence="8" id="KW-1185">Reference proteome</keyword>
<accession>A0A6N7LV58</accession>
<evidence type="ECO:0000313" key="7">
    <source>
        <dbReference type="EMBL" id="MQX54378.1"/>
    </source>
</evidence>
<evidence type="ECO:0000256" key="3">
    <source>
        <dbReference type="ARBA" id="ARBA00022737"/>
    </source>
</evidence>
<feature type="domain" description="PglD N-terminal" evidence="6">
    <location>
        <begin position="4"/>
        <end position="77"/>
    </location>
</feature>
<dbReference type="InterPro" id="IPR050179">
    <property type="entry name" value="Trans_hexapeptide_repeat"/>
</dbReference>
<dbReference type="GO" id="GO:0016740">
    <property type="term" value="F:transferase activity"/>
    <property type="evidence" value="ECO:0007669"/>
    <property type="project" value="UniProtKB-KW"/>
</dbReference>
<dbReference type="PANTHER" id="PTHR43300">
    <property type="entry name" value="ACETYLTRANSFERASE"/>
    <property type="match status" value="1"/>
</dbReference>
<dbReference type="EMBL" id="WIRE01000001">
    <property type="protein sequence ID" value="MQX54378.1"/>
    <property type="molecule type" value="Genomic_DNA"/>
</dbReference>
<evidence type="ECO:0000313" key="8">
    <source>
        <dbReference type="Proteomes" id="UP000469421"/>
    </source>
</evidence>
<feature type="site" description="Increases basicity of active site His" evidence="4">
    <location>
        <position position="134"/>
    </location>
</feature>
<evidence type="ECO:0000256" key="4">
    <source>
        <dbReference type="PIRSR" id="PIRSR620019-1"/>
    </source>
</evidence>
<comment type="similarity">
    <text evidence="1">Belongs to the transferase hexapeptide repeat family.</text>
</comment>
<evidence type="ECO:0000256" key="2">
    <source>
        <dbReference type="ARBA" id="ARBA00022679"/>
    </source>
</evidence>
<dbReference type="AlphaFoldDB" id="A0A6N7LV58"/>
<dbReference type="Gene3D" id="2.160.10.10">
    <property type="entry name" value="Hexapeptide repeat proteins"/>
    <property type="match status" value="1"/>
</dbReference>
<evidence type="ECO:0000256" key="5">
    <source>
        <dbReference type="PIRSR" id="PIRSR620019-2"/>
    </source>
</evidence>
<dbReference type="Gene3D" id="3.40.50.20">
    <property type="match status" value="1"/>
</dbReference>
<dbReference type="Pfam" id="PF17836">
    <property type="entry name" value="PglD_N"/>
    <property type="match status" value="1"/>
</dbReference>
<evidence type="ECO:0000259" key="6">
    <source>
        <dbReference type="Pfam" id="PF17836"/>
    </source>
</evidence>
<dbReference type="InterPro" id="IPR020019">
    <property type="entry name" value="AcTrfase_PglD-like"/>
</dbReference>
<evidence type="ECO:0000256" key="1">
    <source>
        <dbReference type="ARBA" id="ARBA00007274"/>
    </source>
</evidence>
<dbReference type="InterPro" id="IPR018357">
    <property type="entry name" value="Hexapep_transf_CS"/>
</dbReference>
<proteinExistence type="inferred from homology"/>
<reference evidence="7 8" key="1">
    <citation type="submission" date="2019-10" db="EMBL/GenBank/DDBJ databases">
        <title>Alcanivorax sp.PA15-N-34 draft genome sequence.</title>
        <authorList>
            <person name="Liao X."/>
            <person name="Shao Z."/>
        </authorList>
    </citation>
    <scope>NUCLEOTIDE SEQUENCE [LARGE SCALE GENOMIC DNA]</scope>
    <source>
        <strain evidence="7 8">PA15-N-34</strain>
    </source>
</reference>
<feature type="active site" description="Proton acceptor" evidence="4">
    <location>
        <position position="133"/>
    </location>
</feature>
<keyword evidence="2 7" id="KW-0808">Transferase</keyword>
<gene>
    <name evidence="7" type="ORF">GFN93_14070</name>
</gene>
<dbReference type="PROSITE" id="PS00101">
    <property type="entry name" value="HEXAPEP_TRANSFERASES"/>
    <property type="match status" value="1"/>
</dbReference>
<dbReference type="SUPFAM" id="SSF51161">
    <property type="entry name" value="Trimeric LpxA-like enzymes"/>
    <property type="match status" value="1"/>
</dbReference>
<protein>
    <submittedName>
        <fullName evidence="7">Acetyltransferase</fullName>
    </submittedName>
</protein>
<name>A0A6N7LV58_9GAMM</name>